<evidence type="ECO:0000313" key="1">
    <source>
        <dbReference type="EMBL" id="NNH09864.1"/>
    </source>
</evidence>
<protein>
    <submittedName>
        <fullName evidence="1">DUF4397 domain-containing protein</fullName>
    </submittedName>
</protein>
<dbReference type="InterPro" id="IPR025510">
    <property type="entry name" value="DUF4397"/>
</dbReference>
<dbReference type="AlphaFoldDB" id="A0A6N1BBX1"/>
<dbReference type="GeneID" id="70688469"/>
<evidence type="ECO:0000313" key="2">
    <source>
        <dbReference type="Proteomes" id="UP000542973"/>
    </source>
</evidence>
<dbReference type="Pfam" id="PF14344">
    <property type="entry name" value="DUF4397"/>
    <property type="match status" value="1"/>
</dbReference>
<reference evidence="1 2" key="1">
    <citation type="submission" date="2020-05" db="EMBL/GenBank/DDBJ databases">
        <title>MicrobeNet Type strains.</title>
        <authorList>
            <person name="Nicholson A.C."/>
        </authorList>
    </citation>
    <scope>NUCLEOTIDE SEQUENCE [LARGE SCALE GENOMIC DNA]</scope>
    <source>
        <strain evidence="1 2">ATCC 700815</strain>
    </source>
</reference>
<name>A0A6N1BBX1_9BURK</name>
<proteinExistence type="predicted"/>
<dbReference type="PROSITE" id="PS51257">
    <property type="entry name" value="PROKAR_LIPOPROTEIN"/>
    <property type="match status" value="1"/>
</dbReference>
<sequence>MKLFSKSGIALGLMVAASAMLAACGGGDDGIDDRLGLNEPQTRVIHAVPPIPTTLNLDVYQNGARTSLQNIPYKFVARYSDVDDGNHLFTFNAAGTQTEVGRAQVDAATGHKYTIVALPGDDRADTLVIDDPYEKGLLSNKARVRAVNAAFNAQNVDIYVTAPSVDLNTVNPTFANVAYKSAVPASGQDSNEFDGGNNYQIRITTAGTKQVIFSSGAITIDNNADWLIMPIPVDGIASAVPNNIKVLVAKANDDSQTAIELVSQ</sequence>
<dbReference type="EMBL" id="JABEMD010000003">
    <property type="protein sequence ID" value="NNH09864.1"/>
    <property type="molecule type" value="Genomic_DNA"/>
</dbReference>
<gene>
    <name evidence="1" type="ORF">HLB16_03085</name>
</gene>
<comment type="caution">
    <text evidence="1">The sequence shown here is derived from an EMBL/GenBank/DDBJ whole genome shotgun (WGS) entry which is preliminary data.</text>
</comment>
<organism evidence="1 2">
    <name type="scientific">Cupriavidus gilardii</name>
    <dbReference type="NCBI Taxonomy" id="82541"/>
    <lineage>
        <taxon>Bacteria</taxon>
        <taxon>Pseudomonadati</taxon>
        <taxon>Pseudomonadota</taxon>
        <taxon>Betaproteobacteria</taxon>
        <taxon>Burkholderiales</taxon>
        <taxon>Burkholderiaceae</taxon>
        <taxon>Cupriavidus</taxon>
    </lineage>
</organism>
<accession>A0A6N1BBX1</accession>
<dbReference type="RefSeq" id="WP_053823421.1">
    <property type="nucleotide sequence ID" value="NZ_BAAAEB010000032.1"/>
</dbReference>
<dbReference type="Proteomes" id="UP000542973">
    <property type="component" value="Unassembled WGS sequence"/>
</dbReference>